<dbReference type="GO" id="GO:0042284">
    <property type="term" value="F:sphingolipid delta-4 desaturase activity"/>
    <property type="evidence" value="ECO:0007669"/>
    <property type="project" value="TreeGrafter"/>
</dbReference>
<keyword evidence="2" id="KW-0472">Membrane</keyword>
<dbReference type="AlphaFoldDB" id="A0A9W8B2Z4"/>
<keyword evidence="2" id="KW-1133">Transmembrane helix</keyword>
<dbReference type="PANTHER" id="PTHR12879">
    <property type="entry name" value="SPHINGOLIPID DELTA 4 DESATURASE/C-4 HYDROXYLASE PROTEIN DES2"/>
    <property type="match status" value="1"/>
</dbReference>
<feature type="compositionally biased region" description="Basic and acidic residues" evidence="1">
    <location>
        <begin position="10"/>
        <end position="20"/>
    </location>
</feature>
<dbReference type="SMART" id="SM01269">
    <property type="entry name" value="Lipid_DES"/>
    <property type="match status" value="1"/>
</dbReference>
<keyword evidence="2" id="KW-0812">Transmembrane</keyword>
<feature type="transmembrane region" description="Helical" evidence="2">
    <location>
        <begin position="269"/>
        <end position="290"/>
    </location>
</feature>
<evidence type="ECO:0000313" key="5">
    <source>
        <dbReference type="Proteomes" id="UP001151582"/>
    </source>
</evidence>
<dbReference type="GO" id="GO:0016020">
    <property type="term" value="C:membrane"/>
    <property type="evidence" value="ECO:0007669"/>
    <property type="project" value="GOC"/>
</dbReference>
<dbReference type="PANTHER" id="PTHR12879:SF8">
    <property type="entry name" value="SPHINGOLIPID DELTA(4)-DESATURASE DES1"/>
    <property type="match status" value="1"/>
</dbReference>
<accession>A0A9W8B2Z4</accession>
<feature type="transmembrane region" description="Helical" evidence="2">
    <location>
        <begin position="163"/>
        <end position="181"/>
    </location>
</feature>
<evidence type="ECO:0000259" key="3">
    <source>
        <dbReference type="SMART" id="SM01269"/>
    </source>
</evidence>
<protein>
    <submittedName>
        <fullName evidence="4">Sphingolipid delta-4 desaturase</fullName>
    </submittedName>
</protein>
<feature type="transmembrane region" description="Helical" evidence="2">
    <location>
        <begin position="102"/>
        <end position="121"/>
    </location>
</feature>
<feature type="domain" description="Sphingolipid delta4-desaturase N-terminal" evidence="3">
    <location>
        <begin position="64"/>
        <end position="102"/>
    </location>
</feature>
<feature type="transmembrane region" description="Helical" evidence="2">
    <location>
        <begin position="127"/>
        <end position="151"/>
    </location>
</feature>
<comment type="caution">
    <text evidence="4">The sequence shown here is derived from an EMBL/GenBank/DDBJ whole genome shotgun (WGS) entry which is preliminary data.</text>
</comment>
<gene>
    <name evidence="4" type="primary">DES1</name>
    <name evidence="4" type="ORF">H4R34_005409</name>
</gene>
<dbReference type="Proteomes" id="UP001151582">
    <property type="component" value="Unassembled WGS sequence"/>
</dbReference>
<name>A0A9W8B2Z4_9FUNG</name>
<dbReference type="GO" id="GO:0046513">
    <property type="term" value="P:ceramide biosynthetic process"/>
    <property type="evidence" value="ECO:0007669"/>
    <property type="project" value="TreeGrafter"/>
</dbReference>
<dbReference type="InterPro" id="IPR013866">
    <property type="entry name" value="Sphingolipid_d4-desaturase_N"/>
</dbReference>
<organism evidence="4 5">
    <name type="scientific">Dimargaris verticillata</name>
    <dbReference type="NCBI Taxonomy" id="2761393"/>
    <lineage>
        <taxon>Eukaryota</taxon>
        <taxon>Fungi</taxon>
        <taxon>Fungi incertae sedis</taxon>
        <taxon>Zoopagomycota</taxon>
        <taxon>Kickxellomycotina</taxon>
        <taxon>Dimargaritomycetes</taxon>
        <taxon>Dimargaritales</taxon>
        <taxon>Dimargaritaceae</taxon>
        <taxon>Dimargaris</taxon>
    </lineage>
</organism>
<proteinExistence type="predicted"/>
<reference evidence="4" key="1">
    <citation type="submission" date="2022-07" db="EMBL/GenBank/DDBJ databases">
        <title>Phylogenomic reconstructions and comparative analyses of Kickxellomycotina fungi.</title>
        <authorList>
            <person name="Reynolds N.K."/>
            <person name="Stajich J.E."/>
            <person name="Barry K."/>
            <person name="Grigoriev I.V."/>
            <person name="Crous P."/>
            <person name="Smith M.E."/>
        </authorList>
    </citation>
    <scope>NUCLEOTIDE SEQUENCE</scope>
    <source>
        <strain evidence="4">RSA 567</strain>
    </source>
</reference>
<keyword evidence="5" id="KW-1185">Reference proteome</keyword>
<sequence>MTTTTTMTDEPPRPLADKASKRPFTKPTLVEPTSPTLPPVTLANTRDDPRHPLYLADWERSVPGRDTYFAIDDLDEPHIKRKNAILQKHPEIKGLYGFDTRTIWITLTAAAVQVSMAYLFGRVYPDHVWTMLIASYVVGGTLTSLFGVIIHETCHNLAHPSAFVNRMVGLAANIGIIFPIAQSFRRHHLEHHTYQGVIGKDPDLPLDWELKLIGNHPYLKAVWVFCYGLMYVVRGAAQNKPLTPWELINIAFTLCTDALIWIYCGPWGFFYLVLSLWLGYGLHLGAVHFIQEHYTFDDGQETYSYYGSGNKLLMNIGYHNEHHDFVRIPWSRLPNVRNSAPEFYNTLAYHTSWFWVLWMFLTDTVLAPQSRAVRFYRDHLVGRRYFKVPGFGTVPKKTE</sequence>
<dbReference type="InterPro" id="IPR005804">
    <property type="entry name" value="FA_desaturase_dom"/>
</dbReference>
<evidence type="ECO:0000256" key="2">
    <source>
        <dbReference type="SAM" id="Phobius"/>
    </source>
</evidence>
<dbReference type="OrthoDB" id="200948at2759"/>
<dbReference type="Pfam" id="PF08557">
    <property type="entry name" value="Lipid_DES"/>
    <property type="match status" value="1"/>
</dbReference>
<dbReference type="Pfam" id="PF00487">
    <property type="entry name" value="FA_desaturase"/>
    <property type="match status" value="1"/>
</dbReference>
<evidence type="ECO:0000256" key="1">
    <source>
        <dbReference type="SAM" id="MobiDB-lite"/>
    </source>
</evidence>
<dbReference type="EMBL" id="JANBQB010001057">
    <property type="protein sequence ID" value="KAJ1972434.1"/>
    <property type="molecule type" value="Genomic_DNA"/>
</dbReference>
<feature type="region of interest" description="Disordered" evidence="1">
    <location>
        <begin position="1"/>
        <end position="45"/>
    </location>
</feature>
<feature type="transmembrane region" description="Helical" evidence="2">
    <location>
        <begin position="217"/>
        <end position="233"/>
    </location>
</feature>
<evidence type="ECO:0000313" key="4">
    <source>
        <dbReference type="EMBL" id="KAJ1972434.1"/>
    </source>
</evidence>